<gene>
    <name evidence="1" type="ORF">E4U60_004982</name>
</gene>
<accession>A0A9P7M845</accession>
<dbReference type="Proteomes" id="UP000706124">
    <property type="component" value="Unassembled WGS sequence"/>
</dbReference>
<organism evidence="1 2">
    <name type="scientific">Claviceps pazoutovae</name>
    <dbReference type="NCBI Taxonomy" id="1649127"/>
    <lineage>
        <taxon>Eukaryota</taxon>
        <taxon>Fungi</taxon>
        <taxon>Dikarya</taxon>
        <taxon>Ascomycota</taxon>
        <taxon>Pezizomycotina</taxon>
        <taxon>Sordariomycetes</taxon>
        <taxon>Hypocreomycetidae</taxon>
        <taxon>Hypocreales</taxon>
        <taxon>Clavicipitaceae</taxon>
        <taxon>Claviceps</taxon>
    </lineage>
</organism>
<dbReference type="AlphaFoldDB" id="A0A9P7M845"/>
<sequence>MVYHGESGSMTAIQYGSVTLGTVMKTPKQFPAGDRVLATCVDANNQGRMGVQGGLRLKTLGDLIGRHVRQRPPPPLRLANGLYAA</sequence>
<keyword evidence="2" id="KW-1185">Reference proteome</keyword>
<proteinExistence type="predicted"/>
<evidence type="ECO:0000313" key="2">
    <source>
        <dbReference type="Proteomes" id="UP000706124"/>
    </source>
</evidence>
<evidence type="ECO:0000313" key="1">
    <source>
        <dbReference type="EMBL" id="KAG5932809.1"/>
    </source>
</evidence>
<comment type="caution">
    <text evidence="1">The sequence shown here is derived from an EMBL/GenBank/DDBJ whole genome shotgun (WGS) entry which is preliminary data.</text>
</comment>
<name>A0A9P7M845_9HYPO</name>
<protein>
    <submittedName>
        <fullName evidence="1">Uncharacterized protein</fullName>
    </submittedName>
</protein>
<dbReference type="EMBL" id="SRPO01000421">
    <property type="protein sequence ID" value="KAG5932809.1"/>
    <property type="molecule type" value="Genomic_DNA"/>
</dbReference>
<reference evidence="1 2" key="1">
    <citation type="journal article" date="2020" name="bioRxiv">
        <title>Whole genome comparisons of ergot fungi reveals the divergence and evolution of species within the genus Claviceps are the result of varying mechanisms driving genome evolution and host range expansion.</title>
        <authorList>
            <person name="Wyka S.A."/>
            <person name="Mondo S.J."/>
            <person name="Liu M."/>
            <person name="Dettman J."/>
            <person name="Nalam V."/>
            <person name="Broders K.D."/>
        </authorList>
    </citation>
    <scope>NUCLEOTIDE SEQUENCE [LARGE SCALE GENOMIC DNA]</scope>
    <source>
        <strain evidence="1 2">CCC 1485</strain>
    </source>
</reference>